<protein>
    <submittedName>
        <fullName evidence="2">Uncharacterized protein</fullName>
    </submittedName>
</protein>
<feature type="region of interest" description="Disordered" evidence="1">
    <location>
        <begin position="65"/>
        <end position="106"/>
    </location>
</feature>
<proteinExistence type="predicted"/>
<sequence length="106" mass="12345">MSDKKINQKTSALLALEAKMIEKDQEVYNLEAYIPDMFTEIEEVLAAEQPERLLDQVELKTFQTLIHEHTGGERRKSRDRRADADTSPTTNRRASDRRWQGKLRGE</sequence>
<reference evidence="2" key="1">
    <citation type="submission" date="2018-06" db="EMBL/GenBank/DDBJ databases">
        <authorList>
            <person name="Zhirakovskaya E."/>
        </authorList>
    </citation>
    <scope>NUCLEOTIDE SEQUENCE</scope>
</reference>
<dbReference type="EMBL" id="UOGF01000019">
    <property type="protein sequence ID" value="VAX26935.1"/>
    <property type="molecule type" value="Genomic_DNA"/>
</dbReference>
<accession>A0A3B1D5E2</accession>
<feature type="compositionally biased region" description="Basic and acidic residues" evidence="1">
    <location>
        <begin position="66"/>
        <end position="84"/>
    </location>
</feature>
<name>A0A3B1D5E2_9ZZZZ</name>
<organism evidence="2">
    <name type="scientific">hydrothermal vent metagenome</name>
    <dbReference type="NCBI Taxonomy" id="652676"/>
    <lineage>
        <taxon>unclassified sequences</taxon>
        <taxon>metagenomes</taxon>
        <taxon>ecological metagenomes</taxon>
    </lineage>
</organism>
<evidence type="ECO:0000256" key="1">
    <source>
        <dbReference type="SAM" id="MobiDB-lite"/>
    </source>
</evidence>
<feature type="compositionally biased region" description="Basic and acidic residues" evidence="1">
    <location>
        <begin position="93"/>
        <end position="106"/>
    </location>
</feature>
<gene>
    <name evidence="2" type="ORF">MNBD_NITROSPIRAE01-768</name>
</gene>
<evidence type="ECO:0000313" key="2">
    <source>
        <dbReference type="EMBL" id="VAX26935.1"/>
    </source>
</evidence>
<dbReference type="AlphaFoldDB" id="A0A3B1D5E2"/>